<dbReference type="GO" id="GO:0016594">
    <property type="term" value="F:glycine binding"/>
    <property type="evidence" value="ECO:0007669"/>
    <property type="project" value="TreeGrafter"/>
</dbReference>
<dbReference type="EC" id="1.4.4.2" evidence="2"/>
<dbReference type="AlphaFoldDB" id="A0A7J3SMP5"/>
<dbReference type="GO" id="GO:0004375">
    <property type="term" value="F:glycine dehydrogenase (decarboxylating) activity"/>
    <property type="evidence" value="ECO:0007669"/>
    <property type="project" value="UniProtKB-EC"/>
</dbReference>
<dbReference type="FunFam" id="3.40.640.10:FF:000224">
    <property type="entry name" value="Probable glycine dehydrogenase (decarboxylating) subunit 2"/>
    <property type="match status" value="1"/>
</dbReference>
<evidence type="ECO:0000256" key="3">
    <source>
        <dbReference type="ARBA" id="ARBA00022898"/>
    </source>
</evidence>
<proteinExistence type="predicted"/>
<sequence>MTFKQARWEEKLLFEYDAGNNKQDDEPAPLDVPRELIRERVLLPNLSEPEVVRHFTRLTQMSYGIDLGPVPLGSCTMKYNPKIATKVLQSNKIRNVHPFLLKAGLARGILRLMFELQEWLKEITGMDACSLQPPAGASGELSGVLMIKAFHNERGEKWRDEMIVPDSAHGSNPASSAMGGFKVIRVQTDERGNVDIEGIKAVVGNRTAGLMLTNPNTLGLFEERILEIAKSIHEFGGVLYYDGANLNGIIGIARPGDMGFDIVHLNLHKTFSAPHGGGGPGAGAVCAKGELAKYLPGYIVEKKNGDYTLSHPEKSIGHVMGTMGNLPGMVYAYVFLLSYGEDLWKVALHSSLNINYFLSLLKGVNEINLPFGEYRFRKHEGVISVKKLTEETGVTADDLAKFLLERGLHAPTIYFPLIVEEAMMFEFTETEPMEVIEEYASAIKEAVELAHRDPKRLKELPKSTASGRLDAVRANHPQTMRPSVKFGVKDANERKV</sequence>
<protein>
    <recommendedName>
        <fullName evidence="2">glycine dehydrogenase (aminomethyl-transferring)</fullName>
        <ecNumber evidence="2">1.4.4.2</ecNumber>
    </recommendedName>
</protein>
<dbReference type="InterPro" id="IPR049316">
    <property type="entry name" value="GDC-P_C"/>
</dbReference>
<evidence type="ECO:0000259" key="8">
    <source>
        <dbReference type="Pfam" id="PF21478"/>
    </source>
</evidence>
<evidence type="ECO:0000313" key="9">
    <source>
        <dbReference type="EMBL" id="HGZ60535.1"/>
    </source>
</evidence>
<dbReference type="PANTHER" id="PTHR11773:SF1">
    <property type="entry name" value="GLYCINE DEHYDROGENASE (DECARBOXYLATING), MITOCHONDRIAL"/>
    <property type="match status" value="1"/>
</dbReference>
<dbReference type="NCBIfam" id="NF003346">
    <property type="entry name" value="PRK04366.1"/>
    <property type="match status" value="1"/>
</dbReference>
<organism evidence="9">
    <name type="scientific">Fervidicoccus fontis</name>
    <dbReference type="NCBI Taxonomy" id="683846"/>
    <lineage>
        <taxon>Archaea</taxon>
        <taxon>Thermoproteota</taxon>
        <taxon>Thermoprotei</taxon>
        <taxon>Fervidicoccales</taxon>
        <taxon>Fervidicoccaceae</taxon>
        <taxon>Fervidicoccus</taxon>
    </lineage>
</organism>
<comment type="cofactor">
    <cofactor evidence="1">
        <name>pyridoxal 5'-phosphate</name>
        <dbReference type="ChEBI" id="CHEBI:597326"/>
    </cofactor>
</comment>
<dbReference type="PANTHER" id="PTHR11773">
    <property type="entry name" value="GLYCINE DEHYDROGENASE, DECARBOXYLATING"/>
    <property type="match status" value="1"/>
</dbReference>
<dbReference type="InterPro" id="IPR015424">
    <property type="entry name" value="PyrdxlP-dep_Trfase"/>
</dbReference>
<dbReference type="InterPro" id="IPR020581">
    <property type="entry name" value="GDC_P"/>
</dbReference>
<dbReference type="Gene3D" id="3.90.1150.10">
    <property type="entry name" value="Aspartate Aminotransferase, domain 1"/>
    <property type="match status" value="1"/>
</dbReference>
<dbReference type="InterPro" id="IPR015421">
    <property type="entry name" value="PyrdxlP-dep_Trfase_major"/>
</dbReference>
<reference evidence="9" key="1">
    <citation type="journal article" date="2020" name="mSystems">
        <title>Genome- and Community-Level Interaction Insights into Carbon Utilization and Element Cycling Functions of Hydrothermarchaeota in Hydrothermal Sediment.</title>
        <authorList>
            <person name="Zhou Z."/>
            <person name="Liu Y."/>
            <person name="Xu W."/>
            <person name="Pan J."/>
            <person name="Luo Z.H."/>
            <person name="Li M."/>
        </authorList>
    </citation>
    <scope>NUCLEOTIDE SEQUENCE [LARGE SCALE GENOMIC DNA]</scope>
    <source>
        <strain evidence="9">SpSt-885</strain>
    </source>
</reference>
<evidence type="ECO:0000259" key="7">
    <source>
        <dbReference type="Pfam" id="PF02347"/>
    </source>
</evidence>
<comment type="caution">
    <text evidence="9">The sequence shown here is derived from an EMBL/GenBank/DDBJ whole genome shotgun (WGS) entry which is preliminary data.</text>
</comment>
<comment type="catalytic activity">
    <reaction evidence="5">
        <text>N(6)-[(R)-lipoyl]-L-lysyl-[glycine-cleavage complex H protein] + glycine + H(+) = N(6)-[(R)-S(8)-aminomethyldihydrolipoyl]-L-lysyl-[glycine-cleavage complex H protein] + CO2</text>
        <dbReference type="Rhea" id="RHEA:24304"/>
        <dbReference type="Rhea" id="RHEA-COMP:10494"/>
        <dbReference type="Rhea" id="RHEA-COMP:10495"/>
        <dbReference type="ChEBI" id="CHEBI:15378"/>
        <dbReference type="ChEBI" id="CHEBI:16526"/>
        <dbReference type="ChEBI" id="CHEBI:57305"/>
        <dbReference type="ChEBI" id="CHEBI:83099"/>
        <dbReference type="ChEBI" id="CHEBI:83143"/>
        <dbReference type="EC" id="1.4.4.2"/>
    </reaction>
</comment>
<evidence type="ECO:0000256" key="5">
    <source>
        <dbReference type="ARBA" id="ARBA00049026"/>
    </source>
</evidence>
<dbReference type="GO" id="GO:0019464">
    <property type="term" value="P:glycine decarboxylation via glycine cleavage system"/>
    <property type="evidence" value="ECO:0007669"/>
    <property type="project" value="TreeGrafter"/>
</dbReference>
<keyword evidence="4" id="KW-0560">Oxidoreductase</keyword>
<evidence type="ECO:0000256" key="6">
    <source>
        <dbReference type="SAM" id="MobiDB-lite"/>
    </source>
</evidence>
<dbReference type="Gene3D" id="6.20.440.10">
    <property type="match status" value="1"/>
</dbReference>
<feature type="region of interest" description="Disordered" evidence="6">
    <location>
        <begin position="457"/>
        <end position="496"/>
    </location>
</feature>
<dbReference type="GO" id="GO:0005960">
    <property type="term" value="C:glycine cleavage complex"/>
    <property type="evidence" value="ECO:0007669"/>
    <property type="project" value="TreeGrafter"/>
</dbReference>
<feature type="domain" description="Glycine dehydrogenase C-terminal" evidence="8">
    <location>
        <begin position="351"/>
        <end position="445"/>
    </location>
</feature>
<accession>A0A7J3SMP5</accession>
<dbReference type="Gene3D" id="3.40.640.10">
    <property type="entry name" value="Type I PLP-dependent aspartate aminotransferase-like (Major domain)"/>
    <property type="match status" value="1"/>
</dbReference>
<evidence type="ECO:0000256" key="2">
    <source>
        <dbReference type="ARBA" id="ARBA00012134"/>
    </source>
</evidence>
<dbReference type="InterPro" id="IPR015422">
    <property type="entry name" value="PyrdxlP-dep_Trfase_small"/>
</dbReference>
<dbReference type="InterPro" id="IPR049315">
    <property type="entry name" value="GDC-P_N"/>
</dbReference>
<evidence type="ECO:0000256" key="1">
    <source>
        <dbReference type="ARBA" id="ARBA00001933"/>
    </source>
</evidence>
<name>A0A7J3SMP5_9CREN</name>
<keyword evidence="3" id="KW-0663">Pyridoxal phosphate</keyword>
<dbReference type="EMBL" id="DTLS01000146">
    <property type="protein sequence ID" value="HGZ60535.1"/>
    <property type="molecule type" value="Genomic_DNA"/>
</dbReference>
<feature type="compositionally biased region" description="Basic and acidic residues" evidence="6">
    <location>
        <begin position="487"/>
        <end position="496"/>
    </location>
</feature>
<dbReference type="Pfam" id="PF02347">
    <property type="entry name" value="GDC-P"/>
    <property type="match status" value="1"/>
</dbReference>
<dbReference type="GO" id="GO:0005829">
    <property type="term" value="C:cytosol"/>
    <property type="evidence" value="ECO:0007669"/>
    <property type="project" value="TreeGrafter"/>
</dbReference>
<gene>
    <name evidence="9" type="ORF">ENW83_04965</name>
</gene>
<dbReference type="GO" id="GO:0030170">
    <property type="term" value="F:pyridoxal phosphate binding"/>
    <property type="evidence" value="ECO:0007669"/>
    <property type="project" value="TreeGrafter"/>
</dbReference>
<dbReference type="SUPFAM" id="SSF53383">
    <property type="entry name" value="PLP-dependent transferases"/>
    <property type="match status" value="1"/>
</dbReference>
<feature type="domain" description="Glycine cleavage system P-protein N-terminal" evidence="7">
    <location>
        <begin position="83"/>
        <end position="300"/>
    </location>
</feature>
<evidence type="ECO:0000256" key="4">
    <source>
        <dbReference type="ARBA" id="ARBA00023002"/>
    </source>
</evidence>
<dbReference type="Pfam" id="PF21478">
    <property type="entry name" value="GcvP2_C"/>
    <property type="match status" value="1"/>
</dbReference>